<dbReference type="EMBL" id="GG738847">
    <property type="protein sequence ID" value="EFC49681.1"/>
    <property type="molecule type" value="Genomic_DNA"/>
</dbReference>
<feature type="compositionally biased region" description="Basic and acidic residues" evidence="1">
    <location>
        <begin position="247"/>
        <end position="256"/>
    </location>
</feature>
<gene>
    <name evidence="3" type="ORF">NAEGRDRAFT_62223</name>
</gene>
<feature type="region of interest" description="Disordered" evidence="1">
    <location>
        <begin position="247"/>
        <end position="279"/>
    </location>
</feature>
<dbReference type="AlphaFoldDB" id="D2V0A4"/>
<keyword evidence="2" id="KW-0732">Signal</keyword>
<dbReference type="InParanoid" id="D2V0A4"/>
<proteinExistence type="predicted"/>
<dbReference type="VEuPathDB" id="AmoebaDB:NAEGRDRAFT_62223"/>
<dbReference type="Proteomes" id="UP000006671">
    <property type="component" value="Unassembled WGS sequence"/>
</dbReference>
<evidence type="ECO:0000256" key="1">
    <source>
        <dbReference type="SAM" id="MobiDB-lite"/>
    </source>
</evidence>
<evidence type="ECO:0000313" key="3">
    <source>
        <dbReference type="EMBL" id="EFC49681.1"/>
    </source>
</evidence>
<reference evidence="3 4" key="1">
    <citation type="journal article" date="2010" name="Cell">
        <title>The genome of Naegleria gruberi illuminates early eukaryotic versatility.</title>
        <authorList>
            <person name="Fritz-Laylin L.K."/>
            <person name="Prochnik S.E."/>
            <person name="Ginger M.L."/>
            <person name="Dacks J.B."/>
            <person name="Carpenter M.L."/>
            <person name="Field M.C."/>
            <person name="Kuo A."/>
            <person name="Paredez A."/>
            <person name="Chapman J."/>
            <person name="Pham J."/>
            <person name="Shu S."/>
            <person name="Neupane R."/>
            <person name="Cipriano M."/>
            <person name="Mancuso J."/>
            <person name="Tu H."/>
            <person name="Salamov A."/>
            <person name="Lindquist E."/>
            <person name="Shapiro H."/>
            <person name="Lucas S."/>
            <person name="Grigoriev I.V."/>
            <person name="Cande W.Z."/>
            <person name="Fulton C."/>
            <person name="Rokhsar D.S."/>
            <person name="Dawson S.C."/>
        </authorList>
    </citation>
    <scope>NUCLEOTIDE SEQUENCE [LARGE SCALE GENOMIC DNA]</scope>
    <source>
        <strain evidence="3 4">NEG-M</strain>
    </source>
</reference>
<keyword evidence="4" id="KW-1185">Reference proteome</keyword>
<accession>D2V0A4</accession>
<dbReference type="RefSeq" id="XP_002682425.1">
    <property type="nucleotide sequence ID" value="XM_002682379.1"/>
</dbReference>
<evidence type="ECO:0000256" key="2">
    <source>
        <dbReference type="SAM" id="SignalP"/>
    </source>
</evidence>
<dbReference type="KEGG" id="ngr:NAEGRDRAFT_62223"/>
<dbReference type="GeneID" id="8852661"/>
<organism evidence="4">
    <name type="scientific">Naegleria gruberi</name>
    <name type="common">Amoeba</name>
    <dbReference type="NCBI Taxonomy" id="5762"/>
    <lineage>
        <taxon>Eukaryota</taxon>
        <taxon>Discoba</taxon>
        <taxon>Heterolobosea</taxon>
        <taxon>Tetramitia</taxon>
        <taxon>Eutetramitia</taxon>
        <taxon>Vahlkampfiidae</taxon>
        <taxon>Naegleria</taxon>
    </lineage>
</organism>
<dbReference type="OMA" id="MSITERV"/>
<name>D2V0A4_NAEGR</name>
<dbReference type="OrthoDB" id="10254684at2759"/>
<sequence length="412" mass="45442">MKLLFLIVILSCLATLLSAQSTSFDITPKLFPTNKFCRRKIEVDRNEKTIKFTSKALCTLDRLNATAVGSFSEMEFLASLERFPLIAMKAKTAIKIVTPITKIERELAIVVGSAFGVDRIIEYQETSGVEGYQPGNDTVVKIYNLREQTWKIVDLSKKLLNDSDNSYIYHALVETNITNFCTVRMSAVISTATVQIDSSKFASRAGVVQVLNPSSLKVSFELANIQYSQSNSLIALGTIVAFRGSRREKSSGENETLKPSSGTRESSAVEKPDDANDDQAVSQFDNDLNTQLDGNQAILPKPFFSFQKFISKYSSSSPTVVTRGKLIYTPFRNIEGSLNSDEQFIKDKSEASNAVVARFWVSLTERVENVIWDPSSGSSENSNYLAATSGASSQSLISFLLVLISLIICNLL</sequence>
<feature type="compositionally biased region" description="Polar residues" evidence="1">
    <location>
        <begin position="257"/>
        <end position="266"/>
    </location>
</feature>
<protein>
    <submittedName>
        <fullName evidence="3">Predicted protein</fullName>
    </submittedName>
</protein>
<feature type="chain" id="PRO_5003037160" evidence="2">
    <location>
        <begin position="20"/>
        <end position="412"/>
    </location>
</feature>
<feature type="signal peptide" evidence="2">
    <location>
        <begin position="1"/>
        <end position="19"/>
    </location>
</feature>
<evidence type="ECO:0000313" key="4">
    <source>
        <dbReference type="Proteomes" id="UP000006671"/>
    </source>
</evidence>